<name>A0ABW6PYG5_9ACTN</name>
<evidence type="ECO:0000313" key="2">
    <source>
        <dbReference type="Proteomes" id="UP001601627"/>
    </source>
</evidence>
<dbReference type="EMBL" id="JBHVZQ010000001">
    <property type="protein sequence ID" value="MFF1271973.1"/>
    <property type="molecule type" value="Genomic_DNA"/>
</dbReference>
<comment type="caution">
    <text evidence="1">The sequence shown here is derived from an EMBL/GenBank/DDBJ whole genome shotgun (WGS) entry which is preliminary data.</text>
</comment>
<dbReference type="RefSeq" id="WP_388232175.1">
    <property type="nucleotide sequence ID" value="NZ_JBHVZQ010000001.1"/>
</dbReference>
<sequence length="174" mass="18131">MGPAVVTPYALTVDAGTGDLPDADHLLHRMAAGLALPEDVFGCTHLVRGGRPRVVVSLSLPSRPLPETLRERLAGYGTVSPGLPDAGGRAVLYPGAFTLTGTMTVAELLAGSAIARVRVLGTPEPPAPRTRVVTRDHVRPQWQRDELVLAATPAPGGTLVPFEVPDPTPCCAGH</sequence>
<protein>
    <submittedName>
        <fullName evidence="1">Uncharacterized protein</fullName>
    </submittedName>
</protein>
<keyword evidence="2" id="KW-1185">Reference proteome</keyword>
<gene>
    <name evidence="1" type="ORF">ACFVZC_00855</name>
</gene>
<evidence type="ECO:0000313" key="1">
    <source>
        <dbReference type="EMBL" id="MFF1271973.1"/>
    </source>
</evidence>
<dbReference type="Proteomes" id="UP001601627">
    <property type="component" value="Unassembled WGS sequence"/>
</dbReference>
<accession>A0ABW6PYG5</accession>
<organism evidence="1 2">
    <name type="scientific">Streptomyces marokkonensis</name>
    <dbReference type="NCBI Taxonomy" id="324855"/>
    <lineage>
        <taxon>Bacteria</taxon>
        <taxon>Bacillati</taxon>
        <taxon>Actinomycetota</taxon>
        <taxon>Actinomycetes</taxon>
        <taxon>Kitasatosporales</taxon>
        <taxon>Streptomycetaceae</taxon>
        <taxon>Streptomyces</taxon>
    </lineage>
</organism>
<proteinExistence type="predicted"/>
<reference evidence="1 2" key="1">
    <citation type="submission" date="2024-09" db="EMBL/GenBank/DDBJ databases">
        <title>The Natural Products Discovery Center: Release of the First 8490 Sequenced Strains for Exploring Actinobacteria Biosynthetic Diversity.</title>
        <authorList>
            <person name="Kalkreuter E."/>
            <person name="Kautsar S.A."/>
            <person name="Yang D."/>
            <person name="Bader C.D."/>
            <person name="Teijaro C.N."/>
            <person name="Fluegel L."/>
            <person name="Davis C.M."/>
            <person name="Simpson J.R."/>
            <person name="Lauterbach L."/>
            <person name="Steele A.D."/>
            <person name="Gui C."/>
            <person name="Meng S."/>
            <person name="Li G."/>
            <person name="Viehrig K."/>
            <person name="Ye F."/>
            <person name="Su P."/>
            <person name="Kiefer A.F."/>
            <person name="Nichols A."/>
            <person name="Cepeda A.J."/>
            <person name="Yan W."/>
            <person name="Fan B."/>
            <person name="Jiang Y."/>
            <person name="Adhikari A."/>
            <person name="Zheng C.-J."/>
            <person name="Schuster L."/>
            <person name="Cowan T.M."/>
            <person name="Smanski M.J."/>
            <person name="Chevrette M.G."/>
            <person name="De Carvalho L.P.S."/>
            <person name="Shen B."/>
        </authorList>
    </citation>
    <scope>NUCLEOTIDE SEQUENCE [LARGE SCALE GENOMIC DNA]</scope>
    <source>
        <strain evidence="1 2">NPDC058328</strain>
    </source>
</reference>